<proteinExistence type="predicted"/>
<protein>
    <submittedName>
        <fullName evidence="1">Uncharacterized protein</fullName>
    </submittedName>
</protein>
<name>A0ACB9GM24_9ASTR</name>
<dbReference type="Proteomes" id="UP001056120">
    <property type="component" value="Linkage Group LG14"/>
</dbReference>
<evidence type="ECO:0000313" key="2">
    <source>
        <dbReference type="Proteomes" id="UP001056120"/>
    </source>
</evidence>
<evidence type="ECO:0000313" key="1">
    <source>
        <dbReference type="EMBL" id="KAI3784228.1"/>
    </source>
</evidence>
<organism evidence="1 2">
    <name type="scientific">Smallanthus sonchifolius</name>
    <dbReference type="NCBI Taxonomy" id="185202"/>
    <lineage>
        <taxon>Eukaryota</taxon>
        <taxon>Viridiplantae</taxon>
        <taxon>Streptophyta</taxon>
        <taxon>Embryophyta</taxon>
        <taxon>Tracheophyta</taxon>
        <taxon>Spermatophyta</taxon>
        <taxon>Magnoliopsida</taxon>
        <taxon>eudicotyledons</taxon>
        <taxon>Gunneridae</taxon>
        <taxon>Pentapetalae</taxon>
        <taxon>asterids</taxon>
        <taxon>campanulids</taxon>
        <taxon>Asterales</taxon>
        <taxon>Asteraceae</taxon>
        <taxon>Asteroideae</taxon>
        <taxon>Heliantheae alliance</taxon>
        <taxon>Millerieae</taxon>
        <taxon>Smallanthus</taxon>
    </lineage>
</organism>
<keyword evidence="2" id="KW-1185">Reference proteome</keyword>
<reference evidence="1 2" key="2">
    <citation type="journal article" date="2022" name="Mol. Ecol. Resour.">
        <title>The genomes of chicory, endive, great burdock and yacon provide insights into Asteraceae paleo-polyploidization history and plant inulin production.</title>
        <authorList>
            <person name="Fan W."/>
            <person name="Wang S."/>
            <person name="Wang H."/>
            <person name="Wang A."/>
            <person name="Jiang F."/>
            <person name="Liu H."/>
            <person name="Zhao H."/>
            <person name="Xu D."/>
            <person name="Zhang Y."/>
        </authorList>
    </citation>
    <scope>NUCLEOTIDE SEQUENCE [LARGE SCALE GENOMIC DNA]</scope>
    <source>
        <strain evidence="2">cv. Yunnan</strain>
        <tissue evidence="1">Leaves</tissue>
    </source>
</reference>
<reference evidence="2" key="1">
    <citation type="journal article" date="2022" name="Mol. Ecol. Resour.">
        <title>The genomes of chicory, endive, great burdock and yacon provide insights into Asteraceae palaeo-polyploidization history and plant inulin production.</title>
        <authorList>
            <person name="Fan W."/>
            <person name="Wang S."/>
            <person name="Wang H."/>
            <person name="Wang A."/>
            <person name="Jiang F."/>
            <person name="Liu H."/>
            <person name="Zhao H."/>
            <person name="Xu D."/>
            <person name="Zhang Y."/>
        </authorList>
    </citation>
    <scope>NUCLEOTIDE SEQUENCE [LARGE SCALE GENOMIC DNA]</scope>
    <source>
        <strain evidence="2">cv. Yunnan</strain>
    </source>
</reference>
<accession>A0ACB9GM24</accession>
<sequence>MPLSFYCLFLKRFRSFCHIKGATCYQKQAQSLNTDLCMLFIKSLSSRFSSCWLLSWCLENADDGEVARAAGWIFRTVTEEYTLVFSYVGVLYGFSVYGKCVNELLIHAPNELQYTASDKNFSSLPFSRSPSMSLSPPIPSPLFLYSAAMSYHVNLPSGEDFVTGRECNKNAKQLTWVFLLKAHRAATSMASTTFSLSYAVHRRVTSGDTDAHIHTARSYKACLRLSFLLLGFEIAAYYKGWQFGTPDLHLQYLYTLTNPFEFKGFFDWIYSKWVLIRVEYLAPPFQLLANVCIYLFLIQSLDRFVLCLGCCWIRFMKIKPIAKQDLESGFFPMVLVQIPMCNEKEVYHQSIEAACNLNWPKSKILIQVLDDSDDPTAQWLIKEEVQKWKHEGVNIVYRHRVIRDGYKAGNLKSAMNCSYVKDYEFVAIFDADFQPSPDFLTRTVAHFKDNEELGLVQARWSFVNKDENLLTRLQYINLAFHFEVEQQVNGTLFKFFGFNGTAGVWRIKALEDSGGWLERTTVEDMDIAVRAHLHGWKMIFLNDVECQCELPESFEAYRKQQHRWHSGPMHLFRLCLPDILKSKMSIWKKGNLIFLFFLLRKLILPFYSFTLFCIILPMTMFVPETTLPLLIICYIPVTMSFLNILPAPKSFPFIVPYLLFENTMSVTKFNAMISGLFQLGNAYEWVVTKKSGRSSEGDLKSLIEKDKKRSSRGVSESDLEKKIKEEEMKTYKYNRVYTKELMLAFLLLTAAARSLLAAQGIHFYFLLFQGIAFILVGLDLIGEQID</sequence>
<dbReference type="EMBL" id="CM042031">
    <property type="protein sequence ID" value="KAI3784228.1"/>
    <property type="molecule type" value="Genomic_DNA"/>
</dbReference>
<comment type="caution">
    <text evidence="1">The sequence shown here is derived from an EMBL/GenBank/DDBJ whole genome shotgun (WGS) entry which is preliminary data.</text>
</comment>
<gene>
    <name evidence="1" type="ORF">L1987_43323</name>
</gene>